<evidence type="ECO:0000313" key="1">
    <source>
        <dbReference type="EMBL" id="PJE78271.1"/>
    </source>
</evidence>
<organism evidence="1">
    <name type="scientific">invertebrate metagenome</name>
    <dbReference type="NCBI Taxonomy" id="1711999"/>
    <lineage>
        <taxon>unclassified sequences</taxon>
        <taxon>metagenomes</taxon>
        <taxon>organismal metagenomes</taxon>
    </lineage>
</organism>
<dbReference type="EMBL" id="NSIT01000217">
    <property type="protein sequence ID" value="PJE78271.1"/>
    <property type="molecule type" value="Genomic_DNA"/>
</dbReference>
<reference evidence="1" key="1">
    <citation type="journal article" date="2017" name="Appl. Environ. Microbiol.">
        <title>Molecular characterization of an Endozoicomonas-like organism causing infection in king scallop Pecten maximus L.</title>
        <authorList>
            <person name="Cano I."/>
            <person name="van Aerle R."/>
            <person name="Ross S."/>
            <person name="Verner-Jeffreys D.W."/>
            <person name="Paley R.K."/>
            <person name="Rimmer G."/>
            <person name="Ryder D."/>
            <person name="Hooper P."/>
            <person name="Stone D."/>
            <person name="Feist S.W."/>
        </authorList>
    </citation>
    <scope>NUCLEOTIDE SEQUENCE</scope>
</reference>
<protein>
    <submittedName>
        <fullName evidence="1">Uncharacterized protein</fullName>
    </submittedName>
</protein>
<name>A0A2H9T4Y1_9ZZZZ</name>
<gene>
    <name evidence="1" type="ORF">CI610_02798</name>
</gene>
<sequence>MLLYSMYCNHALKIEVIEYLNSIMLQSCFVDLVNLSYALYHAATMLQ</sequence>
<proteinExistence type="predicted"/>
<accession>A0A2H9T4Y1</accession>
<dbReference type="AlphaFoldDB" id="A0A2H9T4Y1"/>
<comment type="caution">
    <text evidence="1">The sequence shown here is derived from an EMBL/GenBank/DDBJ whole genome shotgun (WGS) entry which is preliminary data.</text>
</comment>